<dbReference type="EMBL" id="CADCUK010000004">
    <property type="protein sequence ID" value="CAA9359337.1"/>
    <property type="molecule type" value="Genomic_DNA"/>
</dbReference>
<feature type="compositionally biased region" description="Low complexity" evidence="1">
    <location>
        <begin position="122"/>
        <end position="131"/>
    </location>
</feature>
<evidence type="ECO:0000313" key="2">
    <source>
        <dbReference type="EMBL" id="CAA9359337.1"/>
    </source>
</evidence>
<feature type="compositionally biased region" description="Basic residues" evidence="1">
    <location>
        <begin position="90"/>
        <end position="103"/>
    </location>
</feature>
<feature type="compositionally biased region" description="Basic and acidic residues" evidence="1">
    <location>
        <begin position="75"/>
        <end position="89"/>
    </location>
</feature>
<organism evidence="2">
    <name type="scientific">uncultured Nocardioidaceae bacterium</name>
    <dbReference type="NCBI Taxonomy" id="253824"/>
    <lineage>
        <taxon>Bacteria</taxon>
        <taxon>Bacillati</taxon>
        <taxon>Actinomycetota</taxon>
        <taxon>Actinomycetes</taxon>
        <taxon>Propionibacteriales</taxon>
        <taxon>Nocardioidaceae</taxon>
        <taxon>environmental samples</taxon>
    </lineage>
</organism>
<sequence length="139" mass="15491">VGHVRPHQGPQASSRRAVRERGPRPPARRHPRRAAGCPGAAGQGVHRRPRPRGHRAPLADRRAAVVVLRGVEPGADARGRPQRPADRRLRGAVRRRRARRRRGDRGDQHGQGPVHGRVALVRQRGPGQHRPQQGHDHRL</sequence>
<evidence type="ECO:0000256" key="1">
    <source>
        <dbReference type="SAM" id="MobiDB-lite"/>
    </source>
</evidence>
<accession>A0A6J4MH07</accession>
<dbReference type="AlphaFoldDB" id="A0A6J4MH07"/>
<feature type="region of interest" description="Disordered" evidence="1">
    <location>
        <begin position="1"/>
        <end position="139"/>
    </location>
</feature>
<feature type="compositionally biased region" description="Low complexity" evidence="1">
    <location>
        <begin position="34"/>
        <end position="44"/>
    </location>
</feature>
<name>A0A6J4MH07_9ACTN</name>
<reference evidence="2" key="1">
    <citation type="submission" date="2020-02" db="EMBL/GenBank/DDBJ databases">
        <authorList>
            <person name="Meier V. D."/>
        </authorList>
    </citation>
    <scope>NUCLEOTIDE SEQUENCE</scope>
    <source>
        <strain evidence="2">AVDCRST_MAG47</strain>
    </source>
</reference>
<feature type="compositionally biased region" description="Basic residues" evidence="1">
    <location>
        <begin position="45"/>
        <end position="55"/>
    </location>
</feature>
<feature type="non-terminal residue" evidence="2">
    <location>
        <position position="1"/>
    </location>
</feature>
<gene>
    <name evidence="2" type="ORF">AVDCRST_MAG47-57</name>
</gene>
<feature type="non-terminal residue" evidence="2">
    <location>
        <position position="139"/>
    </location>
</feature>
<proteinExistence type="predicted"/>
<protein>
    <submittedName>
        <fullName evidence="2">Transcription termination protein NusB</fullName>
    </submittedName>
</protein>